<feature type="chain" id="PRO_5046165519" evidence="1">
    <location>
        <begin position="31"/>
        <end position="274"/>
    </location>
</feature>
<evidence type="ECO:0000313" key="4">
    <source>
        <dbReference type="Proteomes" id="UP001597307"/>
    </source>
</evidence>
<feature type="domain" description="Asl1-like glycosyl hydrolase catalytic" evidence="2">
    <location>
        <begin position="38"/>
        <end position="271"/>
    </location>
</feature>
<feature type="signal peptide" evidence="1">
    <location>
        <begin position="1"/>
        <end position="30"/>
    </location>
</feature>
<dbReference type="EMBL" id="JBHUGA010000040">
    <property type="protein sequence ID" value="MFD1847206.1"/>
    <property type="molecule type" value="Genomic_DNA"/>
</dbReference>
<dbReference type="PANTHER" id="PTHR34154">
    <property type="entry name" value="ALKALI-SENSITIVE LINKAGE PROTEIN 1"/>
    <property type="match status" value="1"/>
</dbReference>
<evidence type="ECO:0000259" key="2">
    <source>
        <dbReference type="Pfam" id="PF11790"/>
    </source>
</evidence>
<gene>
    <name evidence="3" type="ORF">ACFSFX_11425</name>
</gene>
<dbReference type="GO" id="GO:0016787">
    <property type="term" value="F:hydrolase activity"/>
    <property type="evidence" value="ECO:0007669"/>
    <property type="project" value="UniProtKB-KW"/>
</dbReference>
<reference evidence="4" key="1">
    <citation type="journal article" date="2019" name="Int. J. Syst. Evol. Microbiol.">
        <title>The Global Catalogue of Microorganisms (GCM) 10K type strain sequencing project: providing services to taxonomists for standard genome sequencing and annotation.</title>
        <authorList>
            <consortium name="The Broad Institute Genomics Platform"/>
            <consortium name="The Broad Institute Genome Sequencing Center for Infectious Disease"/>
            <person name="Wu L."/>
            <person name="Ma J."/>
        </authorList>
    </citation>
    <scope>NUCLEOTIDE SEQUENCE [LARGE SCALE GENOMIC DNA]</scope>
    <source>
        <strain evidence="4">JCM 11496</strain>
    </source>
</reference>
<evidence type="ECO:0000313" key="3">
    <source>
        <dbReference type="EMBL" id="MFD1847206.1"/>
    </source>
</evidence>
<keyword evidence="1" id="KW-0732">Signal</keyword>
<name>A0ABW4Q8Z6_9MICC</name>
<accession>A0ABW4Q8Z6</accession>
<dbReference type="SUPFAM" id="SSF51445">
    <property type="entry name" value="(Trans)glycosidases"/>
    <property type="match status" value="1"/>
</dbReference>
<evidence type="ECO:0000256" key="1">
    <source>
        <dbReference type="SAM" id="SignalP"/>
    </source>
</evidence>
<dbReference type="Gene3D" id="3.20.20.80">
    <property type="entry name" value="Glycosidases"/>
    <property type="match status" value="1"/>
</dbReference>
<comment type="caution">
    <text evidence="3">The sequence shown here is derived from an EMBL/GenBank/DDBJ whole genome shotgun (WGS) entry which is preliminary data.</text>
</comment>
<dbReference type="InterPro" id="IPR024655">
    <property type="entry name" value="Asl1_glyco_hydro_catalytic"/>
</dbReference>
<keyword evidence="4" id="KW-1185">Reference proteome</keyword>
<protein>
    <submittedName>
        <fullName evidence="3">Glycosyl hydrolase</fullName>
    </submittedName>
</protein>
<organism evidence="3 4">
    <name type="scientific">Arthrobacter flavus</name>
    <dbReference type="NCBI Taxonomy" id="95172"/>
    <lineage>
        <taxon>Bacteria</taxon>
        <taxon>Bacillati</taxon>
        <taxon>Actinomycetota</taxon>
        <taxon>Actinomycetes</taxon>
        <taxon>Micrococcales</taxon>
        <taxon>Micrococcaceae</taxon>
        <taxon>Arthrobacter</taxon>
    </lineage>
</organism>
<dbReference type="InterPro" id="IPR017853">
    <property type="entry name" value="GH"/>
</dbReference>
<dbReference type="InterPro" id="IPR053183">
    <property type="entry name" value="ASL1"/>
</dbReference>
<dbReference type="Pfam" id="PF11790">
    <property type="entry name" value="Glyco_hydro_cc"/>
    <property type="match status" value="1"/>
</dbReference>
<proteinExistence type="predicted"/>
<dbReference type="RefSeq" id="WP_343878863.1">
    <property type="nucleotide sequence ID" value="NZ_BAAAIJ010000032.1"/>
</dbReference>
<dbReference type="Proteomes" id="UP001597307">
    <property type="component" value="Unassembled WGS sequence"/>
</dbReference>
<dbReference type="PANTHER" id="PTHR34154:SF3">
    <property type="entry name" value="ALKALI-SENSITIVE LINKAGE PROTEIN 1"/>
    <property type="match status" value="1"/>
</dbReference>
<keyword evidence="3" id="KW-0378">Hydrolase</keyword>
<sequence>MDRRNFLALPLVGLAASGGLLALNAAPSQAATRALKGIGFSNSTPTTRGQISSLSVAWHYNWESSTSLTTPSFTPMVKSPSRLLESNAIGKMTAQLPQTRAKNLLGFNEPDHVQQANMTVDQAIKLWPQLQATGLRLGAPATVNVTSPWLKEFMAKAKAKGLRVDFMTMHCYAWPNVDSFLGKVRTLHELYGKPIWVTEYAVADWEATATKRSRYSRAQTEDFMRGTVAGMRAMPYVERFAWKTRDITDPKMGNSALFDGRGWRTSTGKLYASL</sequence>